<dbReference type="EMBL" id="BARW01001183">
    <property type="protein sequence ID" value="GAI72415.1"/>
    <property type="molecule type" value="Genomic_DNA"/>
</dbReference>
<dbReference type="Pfam" id="PF09250">
    <property type="entry name" value="Prim-Pol"/>
    <property type="match status" value="1"/>
</dbReference>
<organism evidence="2">
    <name type="scientific">marine sediment metagenome</name>
    <dbReference type="NCBI Taxonomy" id="412755"/>
    <lineage>
        <taxon>unclassified sequences</taxon>
        <taxon>metagenomes</taxon>
        <taxon>ecological metagenomes</taxon>
    </lineage>
</organism>
<proteinExistence type="predicted"/>
<protein>
    <recommendedName>
        <fullName evidence="1">DNA primase/polymerase bifunctional N-terminal domain-containing protein</fullName>
    </recommendedName>
</protein>
<feature type="domain" description="DNA primase/polymerase bifunctional N-terminal" evidence="1">
    <location>
        <begin position="11"/>
        <end position="101"/>
    </location>
</feature>
<comment type="caution">
    <text evidence="2">The sequence shown here is derived from an EMBL/GenBank/DDBJ whole genome shotgun (WGS) entry which is preliminary data.</text>
</comment>
<dbReference type="AlphaFoldDB" id="X1SAE8"/>
<sequence>MATLNDTPEAFNVIPIPRNSKIPIFKWQKYQKEKYPKSKLLKDNGNYAVICGEISNNLLVLDIDLKEKEYFEIVYNEFKSKLPELVKTKIISTPHGYHFYYYLIF</sequence>
<accession>X1SAE8</accession>
<evidence type="ECO:0000313" key="2">
    <source>
        <dbReference type="EMBL" id="GAI72415.1"/>
    </source>
</evidence>
<dbReference type="Gene3D" id="3.30.720.160">
    <property type="entry name" value="Bifunctional DNA primase/polymerase, N-terminal"/>
    <property type="match status" value="1"/>
</dbReference>
<evidence type="ECO:0000259" key="1">
    <source>
        <dbReference type="Pfam" id="PF09250"/>
    </source>
</evidence>
<name>X1SAE8_9ZZZZ</name>
<dbReference type="InterPro" id="IPR015330">
    <property type="entry name" value="DNA_primase/pol_bifunc_N"/>
</dbReference>
<dbReference type="SUPFAM" id="SSF56747">
    <property type="entry name" value="Prim-pol domain"/>
    <property type="match status" value="1"/>
</dbReference>
<reference evidence="2" key="1">
    <citation type="journal article" date="2014" name="Front. Microbiol.">
        <title>High frequency of phylogenetically diverse reductive dehalogenase-homologous genes in deep subseafloor sedimentary metagenomes.</title>
        <authorList>
            <person name="Kawai M."/>
            <person name="Futagami T."/>
            <person name="Toyoda A."/>
            <person name="Takaki Y."/>
            <person name="Nishi S."/>
            <person name="Hori S."/>
            <person name="Arai W."/>
            <person name="Tsubouchi T."/>
            <person name="Morono Y."/>
            <person name="Uchiyama I."/>
            <person name="Ito T."/>
            <person name="Fujiyama A."/>
            <person name="Inagaki F."/>
            <person name="Takami H."/>
        </authorList>
    </citation>
    <scope>NUCLEOTIDE SEQUENCE</scope>
    <source>
        <strain evidence="2">Expedition CK06-06</strain>
    </source>
</reference>
<gene>
    <name evidence="2" type="ORF">S12H4_03999</name>
</gene>